<organism evidence="3 4">
    <name type="scientific">Brevibacillus agri</name>
    <dbReference type="NCBI Taxonomy" id="51101"/>
    <lineage>
        <taxon>Bacteria</taxon>
        <taxon>Bacillati</taxon>
        <taxon>Bacillota</taxon>
        <taxon>Bacilli</taxon>
        <taxon>Bacillales</taxon>
        <taxon>Paenibacillaceae</taxon>
        <taxon>Brevibacillus</taxon>
    </lineage>
</organism>
<dbReference type="Pfam" id="PF19701">
    <property type="entry name" value="DUF6199"/>
    <property type="match status" value="1"/>
</dbReference>
<name>A0ABQ0SKI5_9BACL</name>
<dbReference type="GeneID" id="82813836"/>
<evidence type="ECO:0000313" key="4">
    <source>
        <dbReference type="Proteomes" id="UP000317180"/>
    </source>
</evidence>
<accession>A0ABQ0SKI5</accession>
<feature type="transmembrane region" description="Helical" evidence="1">
    <location>
        <begin position="34"/>
        <end position="54"/>
    </location>
</feature>
<gene>
    <name evidence="3" type="ORF">BAG01nite_04330</name>
</gene>
<protein>
    <recommendedName>
        <fullName evidence="2">DUF6199 domain-containing protein</fullName>
    </recommendedName>
</protein>
<feature type="domain" description="DUF6199" evidence="2">
    <location>
        <begin position="5"/>
        <end position="52"/>
    </location>
</feature>
<evidence type="ECO:0000256" key="1">
    <source>
        <dbReference type="SAM" id="Phobius"/>
    </source>
</evidence>
<evidence type="ECO:0000259" key="2">
    <source>
        <dbReference type="Pfam" id="PF19701"/>
    </source>
</evidence>
<sequence length="55" mass="6371">MFVGFLALYPRAIWEYVSKHGTSQDEPSEFYFDMLRIVAGALFAVLILVGFVYYE</sequence>
<dbReference type="RefSeq" id="WP_157797557.1">
    <property type="nucleotide sequence ID" value="NZ_BJOD01000003.1"/>
</dbReference>
<keyword evidence="1" id="KW-0812">Transmembrane</keyword>
<proteinExistence type="predicted"/>
<evidence type="ECO:0000313" key="3">
    <source>
        <dbReference type="EMBL" id="GED24331.1"/>
    </source>
</evidence>
<keyword evidence="1" id="KW-0472">Membrane</keyword>
<comment type="caution">
    <text evidence="3">The sequence shown here is derived from an EMBL/GenBank/DDBJ whole genome shotgun (WGS) entry which is preliminary data.</text>
</comment>
<dbReference type="Proteomes" id="UP000317180">
    <property type="component" value="Unassembled WGS sequence"/>
</dbReference>
<dbReference type="InterPro" id="IPR045679">
    <property type="entry name" value="DUF6199"/>
</dbReference>
<keyword evidence="4" id="KW-1185">Reference proteome</keyword>
<dbReference type="EMBL" id="BJOD01000003">
    <property type="protein sequence ID" value="GED24331.1"/>
    <property type="molecule type" value="Genomic_DNA"/>
</dbReference>
<reference evidence="3 4" key="1">
    <citation type="submission" date="2019-06" db="EMBL/GenBank/DDBJ databases">
        <title>Whole genome shotgun sequence of Brevibacillus agri NBRC 15538.</title>
        <authorList>
            <person name="Hosoyama A."/>
            <person name="Uohara A."/>
            <person name="Ohji S."/>
            <person name="Ichikawa N."/>
        </authorList>
    </citation>
    <scope>NUCLEOTIDE SEQUENCE [LARGE SCALE GENOMIC DNA]</scope>
    <source>
        <strain evidence="3 4">NBRC 15538</strain>
    </source>
</reference>
<keyword evidence="1" id="KW-1133">Transmembrane helix</keyword>